<name>A0A8H7CUY7_9AGAR</name>
<feature type="compositionally biased region" description="Low complexity" evidence="1">
    <location>
        <begin position="92"/>
        <end position="103"/>
    </location>
</feature>
<sequence length="239" mass="26104">MQNNSQDHSLQWTHYNSQGRTDIKVESSADFSLLSPPSSPSLPSTNNSSLPCRRRSSGSTNSPKRVRPYPPHDTRLRIDDPEMATTPAFWPSSSNSRGSSSRTTNDRRASEGSQHLMYGSQYHDVSMSMYTRPSESDEHRLSQSSKSSGSSGTSSLSGAMGDMSSRLSGSPPSRDDPLFNMTMGQPVEWTQAQMLASQSAYPGGMASPRVHGPTIIQRILSKLTRVVTLPSLDLHDAQL</sequence>
<feature type="region of interest" description="Disordered" evidence="1">
    <location>
        <begin position="21"/>
        <end position="118"/>
    </location>
</feature>
<proteinExistence type="predicted"/>
<comment type="caution">
    <text evidence="2">The sequence shown here is derived from an EMBL/GenBank/DDBJ whole genome shotgun (WGS) entry which is preliminary data.</text>
</comment>
<feature type="compositionally biased region" description="Low complexity" evidence="1">
    <location>
        <begin position="142"/>
        <end position="158"/>
    </location>
</feature>
<feature type="compositionally biased region" description="Basic and acidic residues" evidence="1">
    <location>
        <begin position="70"/>
        <end position="80"/>
    </location>
</feature>
<dbReference type="EMBL" id="JACAZH010000016">
    <property type="protein sequence ID" value="KAF7349197.1"/>
    <property type="molecule type" value="Genomic_DNA"/>
</dbReference>
<protein>
    <submittedName>
        <fullName evidence="2">Uncharacterized protein</fullName>
    </submittedName>
</protein>
<organism evidence="2 3">
    <name type="scientific">Mycena sanguinolenta</name>
    <dbReference type="NCBI Taxonomy" id="230812"/>
    <lineage>
        <taxon>Eukaryota</taxon>
        <taxon>Fungi</taxon>
        <taxon>Dikarya</taxon>
        <taxon>Basidiomycota</taxon>
        <taxon>Agaricomycotina</taxon>
        <taxon>Agaricomycetes</taxon>
        <taxon>Agaricomycetidae</taxon>
        <taxon>Agaricales</taxon>
        <taxon>Marasmiineae</taxon>
        <taxon>Mycenaceae</taxon>
        <taxon>Mycena</taxon>
    </lineage>
</organism>
<dbReference type="AlphaFoldDB" id="A0A8H7CUY7"/>
<gene>
    <name evidence="2" type="ORF">MSAN_01709100</name>
</gene>
<reference evidence="2" key="1">
    <citation type="submission" date="2020-05" db="EMBL/GenBank/DDBJ databases">
        <title>Mycena genomes resolve the evolution of fungal bioluminescence.</title>
        <authorList>
            <person name="Tsai I.J."/>
        </authorList>
    </citation>
    <scope>NUCLEOTIDE SEQUENCE</scope>
    <source>
        <strain evidence="2">160909Yilan</strain>
    </source>
</reference>
<feature type="region of interest" description="Disordered" evidence="1">
    <location>
        <begin position="130"/>
        <end position="181"/>
    </location>
</feature>
<feature type="compositionally biased region" description="Low complexity" evidence="1">
    <location>
        <begin position="32"/>
        <end position="51"/>
    </location>
</feature>
<accession>A0A8H7CUY7</accession>
<dbReference type="Proteomes" id="UP000623467">
    <property type="component" value="Unassembled WGS sequence"/>
</dbReference>
<evidence type="ECO:0000313" key="2">
    <source>
        <dbReference type="EMBL" id="KAF7349197.1"/>
    </source>
</evidence>
<evidence type="ECO:0000313" key="3">
    <source>
        <dbReference type="Proteomes" id="UP000623467"/>
    </source>
</evidence>
<keyword evidence="3" id="KW-1185">Reference proteome</keyword>
<evidence type="ECO:0000256" key="1">
    <source>
        <dbReference type="SAM" id="MobiDB-lite"/>
    </source>
</evidence>